<proteinExistence type="predicted"/>
<dbReference type="RefSeq" id="WP_090043275.1">
    <property type="nucleotide sequence ID" value="NZ_FOKI01000074.1"/>
</dbReference>
<keyword evidence="2" id="KW-1185">Reference proteome</keyword>
<protein>
    <recommendedName>
        <fullName evidence="3">DUF4230 domain-containing protein</fullName>
    </recommendedName>
</protein>
<evidence type="ECO:0000313" key="2">
    <source>
        <dbReference type="Proteomes" id="UP000198619"/>
    </source>
</evidence>
<organism evidence="1 2">
    <name type="scientific">Clostridium frigidicarnis</name>
    <dbReference type="NCBI Taxonomy" id="84698"/>
    <lineage>
        <taxon>Bacteria</taxon>
        <taxon>Bacillati</taxon>
        <taxon>Bacillota</taxon>
        <taxon>Clostridia</taxon>
        <taxon>Eubacteriales</taxon>
        <taxon>Clostridiaceae</taxon>
        <taxon>Clostridium</taxon>
    </lineage>
</organism>
<evidence type="ECO:0000313" key="1">
    <source>
        <dbReference type="EMBL" id="SFB46261.1"/>
    </source>
</evidence>
<sequence>MRKKLKSKLIVLTLLALVFIFLGGYMTYTLSNLGKTKETWIVPNSSKTYNKFVTKDILINEIKKQNELIPMETELKEEVTVNNSFGTLNIFKKLQTIDFFGQGIYTVDLSNLKSDKISIDKISKKITLTIDKPAIKTISIDEEKTIYHSPDLGVLRFGEVNLSPEEYDVLMTEVKAKMKSKLLYEDVYDDALKNSESTIKDLLSSILSSTNLSNYDLDINFV</sequence>
<evidence type="ECO:0008006" key="3">
    <source>
        <dbReference type="Google" id="ProtNLM"/>
    </source>
</evidence>
<accession>A0A1I1B7M8</accession>
<dbReference type="AlphaFoldDB" id="A0A1I1B7M8"/>
<reference evidence="1 2" key="1">
    <citation type="submission" date="2016-10" db="EMBL/GenBank/DDBJ databases">
        <authorList>
            <person name="de Groot N.N."/>
        </authorList>
    </citation>
    <scope>NUCLEOTIDE SEQUENCE [LARGE SCALE GENOMIC DNA]</scope>
    <source>
        <strain evidence="1 2">DSM 12271</strain>
    </source>
</reference>
<name>A0A1I1B7M8_9CLOT</name>
<dbReference type="EMBL" id="FOKI01000074">
    <property type="protein sequence ID" value="SFB46261.1"/>
    <property type="molecule type" value="Genomic_DNA"/>
</dbReference>
<dbReference type="Pfam" id="PF14014">
    <property type="entry name" value="DUF4230"/>
    <property type="match status" value="1"/>
</dbReference>
<dbReference type="Proteomes" id="UP000198619">
    <property type="component" value="Unassembled WGS sequence"/>
</dbReference>
<dbReference type="InterPro" id="IPR025324">
    <property type="entry name" value="DUF4230"/>
</dbReference>
<gene>
    <name evidence="1" type="ORF">SAMN04488528_10744</name>
</gene>
<dbReference type="OrthoDB" id="1934723at2"/>